<gene>
    <name evidence="1" type="ORF">ROHU_004340</name>
</gene>
<dbReference type="Proteomes" id="UP000290572">
    <property type="component" value="Unassembled WGS sequence"/>
</dbReference>
<dbReference type="AlphaFoldDB" id="A0A498NMZ8"/>
<comment type="caution">
    <text evidence="1">The sequence shown here is derived from an EMBL/GenBank/DDBJ whole genome shotgun (WGS) entry which is preliminary data.</text>
</comment>
<proteinExistence type="predicted"/>
<dbReference type="EMBL" id="QBIY01011278">
    <property type="protein sequence ID" value="RXN33273.1"/>
    <property type="molecule type" value="Genomic_DNA"/>
</dbReference>
<reference evidence="1 2" key="1">
    <citation type="submission" date="2018-03" db="EMBL/GenBank/DDBJ databases">
        <title>Draft genome sequence of Rohu Carp (Labeo rohita).</title>
        <authorList>
            <person name="Das P."/>
            <person name="Kushwaha B."/>
            <person name="Joshi C.G."/>
            <person name="Kumar D."/>
            <person name="Nagpure N.S."/>
            <person name="Sahoo L."/>
            <person name="Das S.P."/>
            <person name="Bit A."/>
            <person name="Patnaik S."/>
            <person name="Meher P.K."/>
            <person name="Jayasankar P."/>
            <person name="Koringa P.G."/>
            <person name="Patel N.V."/>
            <person name="Hinsu A.T."/>
            <person name="Kumar R."/>
            <person name="Pandey M."/>
            <person name="Agarwal S."/>
            <person name="Srivastava S."/>
            <person name="Singh M."/>
            <person name="Iquebal M.A."/>
            <person name="Jaiswal S."/>
            <person name="Angadi U.B."/>
            <person name="Kumar N."/>
            <person name="Raza M."/>
            <person name="Shah T.M."/>
            <person name="Rai A."/>
            <person name="Jena J.K."/>
        </authorList>
    </citation>
    <scope>NUCLEOTIDE SEQUENCE [LARGE SCALE GENOMIC DNA]</scope>
    <source>
        <strain evidence="1">DASCIFA01</strain>
        <tissue evidence="1">Testis</tissue>
    </source>
</reference>
<name>A0A498NMZ8_LABRO</name>
<accession>A0A498NMZ8</accession>
<sequence>MDSHRQLANAGQSQAVTRLLLERLLSRLQEAMQRLPLDLDYLYFICTNDLILITSHASREHVPHEDLNILVQDSTYPLEEQNVGVVVPQVECLLSENEMAQLRTTINPIACLRNMLGKALQGKEN</sequence>
<evidence type="ECO:0000313" key="2">
    <source>
        <dbReference type="Proteomes" id="UP000290572"/>
    </source>
</evidence>
<evidence type="ECO:0000313" key="1">
    <source>
        <dbReference type="EMBL" id="RXN33273.1"/>
    </source>
</evidence>
<organism evidence="1 2">
    <name type="scientific">Labeo rohita</name>
    <name type="common">Indian major carp</name>
    <name type="synonym">Cyprinus rohita</name>
    <dbReference type="NCBI Taxonomy" id="84645"/>
    <lineage>
        <taxon>Eukaryota</taxon>
        <taxon>Metazoa</taxon>
        <taxon>Chordata</taxon>
        <taxon>Craniata</taxon>
        <taxon>Vertebrata</taxon>
        <taxon>Euteleostomi</taxon>
        <taxon>Actinopterygii</taxon>
        <taxon>Neopterygii</taxon>
        <taxon>Teleostei</taxon>
        <taxon>Ostariophysi</taxon>
        <taxon>Cypriniformes</taxon>
        <taxon>Cyprinidae</taxon>
        <taxon>Labeoninae</taxon>
        <taxon>Labeonini</taxon>
        <taxon>Labeo</taxon>
    </lineage>
</organism>
<keyword evidence="2" id="KW-1185">Reference proteome</keyword>
<protein>
    <submittedName>
        <fullName evidence="1">Uncharacterized protein</fullName>
    </submittedName>
</protein>